<evidence type="ECO:0000313" key="2">
    <source>
        <dbReference type="Proteomes" id="UP000095767"/>
    </source>
</evidence>
<organism evidence="1 2">
    <name type="scientific">Dichanthelium oligosanthes</name>
    <dbReference type="NCBI Taxonomy" id="888268"/>
    <lineage>
        <taxon>Eukaryota</taxon>
        <taxon>Viridiplantae</taxon>
        <taxon>Streptophyta</taxon>
        <taxon>Embryophyta</taxon>
        <taxon>Tracheophyta</taxon>
        <taxon>Spermatophyta</taxon>
        <taxon>Magnoliopsida</taxon>
        <taxon>Liliopsida</taxon>
        <taxon>Poales</taxon>
        <taxon>Poaceae</taxon>
        <taxon>PACMAD clade</taxon>
        <taxon>Panicoideae</taxon>
        <taxon>Panicodae</taxon>
        <taxon>Paniceae</taxon>
        <taxon>Dichantheliinae</taxon>
        <taxon>Dichanthelium</taxon>
    </lineage>
</organism>
<proteinExistence type="predicted"/>
<dbReference type="InterPro" id="IPR045501">
    <property type="entry name" value="DUF6490"/>
</dbReference>
<evidence type="ECO:0000313" key="1">
    <source>
        <dbReference type="EMBL" id="OEL31197.1"/>
    </source>
</evidence>
<dbReference type="PANTHER" id="PTHR46610:SF1">
    <property type="entry name" value="OS06G0147300 PROTEIN"/>
    <property type="match status" value="1"/>
</dbReference>
<dbReference type="Pfam" id="PF20100">
    <property type="entry name" value="DUF6490"/>
    <property type="match status" value="1"/>
</dbReference>
<protein>
    <submittedName>
        <fullName evidence="1">Uncharacterized protein</fullName>
    </submittedName>
</protein>
<dbReference type="PANTHER" id="PTHR46610">
    <property type="entry name" value="OS05G0181300 PROTEIN"/>
    <property type="match status" value="1"/>
</dbReference>
<comment type="caution">
    <text evidence="1">The sequence shown here is derived from an EMBL/GenBank/DDBJ whole genome shotgun (WGS) entry which is preliminary data.</text>
</comment>
<keyword evidence="2" id="KW-1185">Reference proteome</keyword>
<name>A0A1E5W1B6_9POAL</name>
<gene>
    <name evidence="1" type="ORF">BAE44_0007778</name>
</gene>
<accession>A0A1E5W1B6</accession>
<dbReference type="AlphaFoldDB" id="A0A1E5W1B6"/>
<reference evidence="1 2" key="1">
    <citation type="submission" date="2016-09" db="EMBL/GenBank/DDBJ databases">
        <title>The draft genome of Dichanthelium oligosanthes: A C3 panicoid grass species.</title>
        <authorList>
            <person name="Studer A.J."/>
            <person name="Schnable J.C."/>
            <person name="Brutnell T.P."/>
        </authorList>
    </citation>
    <scope>NUCLEOTIDE SEQUENCE [LARGE SCALE GENOMIC DNA]</scope>
    <source>
        <strain evidence="2">cv. Kellogg 1175</strain>
        <tissue evidence="1">Leaf</tissue>
    </source>
</reference>
<dbReference type="OrthoDB" id="645053at2759"/>
<sequence>MAGFLLLTGNSIVAIHRSQGDVAEPKSRSSSSPGSAAKYRARVGVWLTTTLLTAMFTSRVAALMPGAVATAVWCLVVDDKTSHITATSSLHPYSKTDILRLLVRPGCQICKCNRTNGIETSQPIFSVVSSKKSDRPATHHCQL</sequence>
<dbReference type="Proteomes" id="UP000095767">
    <property type="component" value="Unassembled WGS sequence"/>
</dbReference>
<dbReference type="EMBL" id="LWDX02023932">
    <property type="protein sequence ID" value="OEL31197.1"/>
    <property type="molecule type" value="Genomic_DNA"/>
</dbReference>